<dbReference type="GO" id="GO:0005634">
    <property type="term" value="C:nucleus"/>
    <property type="evidence" value="ECO:0007669"/>
    <property type="project" value="TreeGrafter"/>
</dbReference>
<feature type="compositionally biased region" description="Polar residues" evidence="1">
    <location>
        <begin position="217"/>
        <end position="229"/>
    </location>
</feature>
<feature type="compositionally biased region" description="Gly residues" evidence="1">
    <location>
        <begin position="135"/>
        <end position="144"/>
    </location>
</feature>
<dbReference type="InterPro" id="IPR038308">
    <property type="entry name" value="RFXAP_C_sf"/>
</dbReference>
<evidence type="ECO:0000256" key="1">
    <source>
        <dbReference type="SAM" id="MobiDB-lite"/>
    </source>
</evidence>
<feature type="domain" description="Regulatory factor X-associated protein RFXANK-binding" evidence="2">
    <location>
        <begin position="154"/>
        <end position="280"/>
    </location>
</feature>
<dbReference type="InterPro" id="IPR029316">
    <property type="entry name" value="RFXAP_RFXANK-bd"/>
</dbReference>
<sequence length="286" mass="30169">MAGWEQRSGMKGERVGVVDPRQVSAARRCRLSPRAALRPGAPAPVPGPAAASQFTLLVTRPRGGQDEAVAEGALRQAPALGGSARAARSVPVPSGGGDGEGEAGEDEADLLDTSNPPGGGESTASLEDLEDKGTHSGGEGGSGGARRRGSVSKTCTYEGCSQIPSQVAKQHKPWMCKKHCNQMDEDKYKKQKSHQAPNRGGAAQPGGAGNVKLEESAGNTLSTVKQRTGSLGDRPARPTLLEQVLNQKRRSLLRSPEVVQFSQKRQQLLIQQVLEQRQQRFPGTSV</sequence>
<feature type="region of interest" description="Disordered" evidence="1">
    <location>
        <begin position="185"/>
        <end position="238"/>
    </location>
</feature>
<feature type="region of interest" description="Disordered" evidence="1">
    <location>
        <begin position="58"/>
        <end position="156"/>
    </location>
</feature>
<feature type="region of interest" description="Disordered" evidence="1">
    <location>
        <begin position="1"/>
        <end position="23"/>
    </location>
</feature>
<evidence type="ECO:0000313" key="3">
    <source>
        <dbReference type="Proteomes" id="UP000245320"/>
    </source>
</evidence>
<dbReference type="Proteomes" id="UP000245320">
    <property type="component" value="Chromosome 2"/>
</dbReference>
<dbReference type="Gene3D" id="6.10.290.30">
    <property type="entry name" value="Regulatory factor X-associated C-terminal binding domain"/>
    <property type="match status" value="1"/>
</dbReference>
<dbReference type="RefSeq" id="XP_033708430.1">
    <property type="nucleotide sequence ID" value="XM_033852539.1"/>
</dbReference>
<evidence type="ECO:0000313" key="4">
    <source>
        <dbReference type="RefSeq" id="XP_033708430.1"/>
    </source>
</evidence>
<dbReference type="PANTHER" id="PTHR15110">
    <property type="entry name" value="REGULATORY FACTOR X-ASSOCIATED PROTEIN"/>
    <property type="match status" value="1"/>
</dbReference>
<protein>
    <submittedName>
        <fullName evidence="4">LOW QUALITY PROTEIN: regulatory factor X-associated protein-like</fullName>
    </submittedName>
</protein>
<dbReference type="InParanoid" id="A0A6J3R110"/>
<proteinExistence type="predicted"/>
<feature type="compositionally biased region" description="Acidic residues" evidence="1">
    <location>
        <begin position="99"/>
        <end position="110"/>
    </location>
</feature>
<name>A0A6J3R110_TURTR</name>
<dbReference type="AlphaFoldDB" id="A0A6J3R110"/>
<keyword evidence="3" id="KW-1185">Reference proteome</keyword>
<organism evidence="3 4">
    <name type="scientific">Tursiops truncatus</name>
    <name type="common">Atlantic bottle-nosed dolphin</name>
    <name type="synonym">Delphinus truncatus</name>
    <dbReference type="NCBI Taxonomy" id="9739"/>
    <lineage>
        <taxon>Eukaryota</taxon>
        <taxon>Metazoa</taxon>
        <taxon>Chordata</taxon>
        <taxon>Craniata</taxon>
        <taxon>Vertebrata</taxon>
        <taxon>Euteleostomi</taxon>
        <taxon>Mammalia</taxon>
        <taxon>Eutheria</taxon>
        <taxon>Laurasiatheria</taxon>
        <taxon>Artiodactyla</taxon>
        <taxon>Whippomorpha</taxon>
        <taxon>Cetacea</taxon>
        <taxon>Odontoceti</taxon>
        <taxon>Delphinidae</taxon>
        <taxon>Tursiops</taxon>
    </lineage>
</organism>
<dbReference type="GO" id="GO:0006357">
    <property type="term" value="P:regulation of transcription by RNA polymerase II"/>
    <property type="evidence" value="ECO:0007669"/>
    <property type="project" value="TreeGrafter"/>
</dbReference>
<evidence type="ECO:0000259" key="2">
    <source>
        <dbReference type="Pfam" id="PF15289"/>
    </source>
</evidence>
<accession>A0A6J3R110</accession>
<reference evidence="4" key="1">
    <citation type="submission" date="2025-08" db="UniProtKB">
        <authorList>
            <consortium name="RefSeq"/>
        </authorList>
    </citation>
    <scope>IDENTIFICATION</scope>
    <source>
        <tissue evidence="4">Spleen</tissue>
    </source>
</reference>
<dbReference type="PANTHER" id="PTHR15110:SF2">
    <property type="entry name" value="REGULATORY FACTOR X-ASSOCIATED PROTEIN"/>
    <property type="match status" value="1"/>
</dbReference>
<gene>
    <name evidence="4" type="primary">LOC101334855</name>
</gene>
<dbReference type="Pfam" id="PF15289">
    <property type="entry name" value="RFXA_RFXANK_bdg"/>
    <property type="match status" value="1"/>
</dbReference>
<dbReference type="OrthoDB" id="9685669at2759"/>